<dbReference type="VEuPathDB" id="VectorBase:BGLAX_031059"/>
<proteinExistence type="predicted"/>
<evidence type="ECO:0000313" key="2">
    <source>
        <dbReference type="EnsemblMetazoa" id="BGLB020569-PA"/>
    </source>
</evidence>
<dbReference type="Proteomes" id="UP000076420">
    <property type="component" value="Unassembled WGS sequence"/>
</dbReference>
<dbReference type="KEGG" id="bgt:106057484"/>
<dbReference type="EnsemblMetazoa" id="BGLB020569-RA">
    <property type="protein sequence ID" value="BGLB020569-PA"/>
    <property type="gene ID" value="BGLB020569"/>
</dbReference>
<dbReference type="AlphaFoldDB" id="A0A2C9KJZ3"/>
<feature type="compositionally biased region" description="Basic and acidic residues" evidence="1">
    <location>
        <begin position="49"/>
        <end position="68"/>
    </location>
</feature>
<name>A0A2C9KJZ3_BIOGL</name>
<dbReference type="VEuPathDB" id="VectorBase:BGLB020569"/>
<accession>A0A2C9KJZ3</accession>
<reference evidence="2" key="1">
    <citation type="submission" date="2020-05" db="UniProtKB">
        <authorList>
            <consortium name="EnsemblMetazoa"/>
        </authorList>
    </citation>
    <scope>IDENTIFICATION</scope>
    <source>
        <strain evidence="2">BB02</strain>
    </source>
</reference>
<protein>
    <submittedName>
        <fullName evidence="2">Uncharacterized protein</fullName>
    </submittedName>
</protein>
<sequence>MGPKRKTNSVYLEKAAIYVPITIHIESGEKRPISDSSSESSVETDSDQEDGKPSESGHREKAPKDSGHKTKTSVKKACRSSERYTRGRQAKKTVTAIKTEAPQVSMRATASQTVAPERAAVDGTANESKPKETTKKQMSSTLVSPSTNSKPTETKSGIIRIVVSDYQLFESDGRDSDYLLQLESGMKLNVAFEGY</sequence>
<evidence type="ECO:0000256" key="1">
    <source>
        <dbReference type="SAM" id="MobiDB-lite"/>
    </source>
</evidence>
<organism evidence="2 3">
    <name type="scientific">Biomphalaria glabrata</name>
    <name type="common">Bloodfluke planorb</name>
    <name type="synonym">Freshwater snail</name>
    <dbReference type="NCBI Taxonomy" id="6526"/>
    <lineage>
        <taxon>Eukaryota</taxon>
        <taxon>Metazoa</taxon>
        <taxon>Spiralia</taxon>
        <taxon>Lophotrochozoa</taxon>
        <taxon>Mollusca</taxon>
        <taxon>Gastropoda</taxon>
        <taxon>Heterobranchia</taxon>
        <taxon>Euthyneura</taxon>
        <taxon>Panpulmonata</taxon>
        <taxon>Hygrophila</taxon>
        <taxon>Lymnaeoidea</taxon>
        <taxon>Planorbidae</taxon>
        <taxon>Biomphalaria</taxon>
    </lineage>
</organism>
<evidence type="ECO:0000313" key="3">
    <source>
        <dbReference type="Proteomes" id="UP000076420"/>
    </source>
</evidence>
<feature type="compositionally biased region" description="Basic residues" evidence="1">
    <location>
        <begin position="69"/>
        <end position="78"/>
    </location>
</feature>
<feature type="compositionally biased region" description="Polar residues" evidence="1">
    <location>
        <begin position="136"/>
        <end position="155"/>
    </location>
</feature>
<gene>
    <name evidence="2" type="primary">106057484</name>
</gene>
<feature type="region of interest" description="Disordered" evidence="1">
    <location>
        <begin position="21"/>
        <end position="155"/>
    </location>
</feature>